<keyword evidence="1 4" id="KW-0349">Heme</keyword>
<dbReference type="InterPro" id="IPR009056">
    <property type="entry name" value="Cyt_c-like_dom"/>
</dbReference>
<dbReference type="GO" id="GO:0046872">
    <property type="term" value="F:metal ion binding"/>
    <property type="evidence" value="ECO:0007669"/>
    <property type="project" value="UniProtKB-KW"/>
</dbReference>
<gene>
    <name evidence="6" type="ORF">H0A36_00310</name>
</gene>
<dbReference type="Proteomes" id="UP000569732">
    <property type="component" value="Unassembled WGS sequence"/>
</dbReference>
<feature type="domain" description="Cytochrome c" evidence="5">
    <location>
        <begin position="39"/>
        <end position="128"/>
    </location>
</feature>
<dbReference type="RefSeq" id="WP_180566465.1">
    <property type="nucleotide sequence ID" value="NZ_JACCKB010000001.1"/>
</dbReference>
<evidence type="ECO:0000256" key="3">
    <source>
        <dbReference type="ARBA" id="ARBA00023004"/>
    </source>
</evidence>
<dbReference type="Gene3D" id="1.10.760.10">
    <property type="entry name" value="Cytochrome c-like domain"/>
    <property type="match status" value="1"/>
</dbReference>
<dbReference type="Pfam" id="PF13442">
    <property type="entry name" value="Cytochrome_CBB3"/>
    <property type="match status" value="1"/>
</dbReference>
<evidence type="ECO:0000256" key="1">
    <source>
        <dbReference type="ARBA" id="ARBA00022617"/>
    </source>
</evidence>
<dbReference type="PANTHER" id="PTHR33751">
    <property type="entry name" value="CBB3-TYPE CYTOCHROME C OXIDASE SUBUNIT FIXP"/>
    <property type="match status" value="1"/>
</dbReference>
<keyword evidence="2 4" id="KW-0479">Metal-binding</keyword>
<dbReference type="AlphaFoldDB" id="A0A853I0Z9"/>
<evidence type="ECO:0000313" key="6">
    <source>
        <dbReference type="EMBL" id="NYZ64428.1"/>
    </source>
</evidence>
<organism evidence="6 7">
    <name type="scientific">Spartinivicinus marinus</name>
    <dbReference type="NCBI Taxonomy" id="2994442"/>
    <lineage>
        <taxon>Bacteria</taxon>
        <taxon>Pseudomonadati</taxon>
        <taxon>Pseudomonadota</taxon>
        <taxon>Gammaproteobacteria</taxon>
        <taxon>Oceanospirillales</taxon>
        <taxon>Zooshikellaceae</taxon>
        <taxon>Spartinivicinus</taxon>
    </lineage>
</organism>
<dbReference type="GO" id="GO:0009055">
    <property type="term" value="F:electron transfer activity"/>
    <property type="evidence" value="ECO:0007669"/>
    <property type="project" value="InterPro"/>
</dbReference>
<accession>A0A853I0Z9</accession>
<evidence type="ECO:0000259" key="5">
    <source>
        <dbReference type="PROSITE" id="PS51007"/>
    </source>
</evidence>
<dbReference type="PROSITE" id="PS51007">
    <property type="entry name" value="CYTC"/>
    <property type="match status" value="1"/>
</dbReference>
<dbReference type="PANTHER" id="PTHR33751:SF1">
    <property type="entry name" value="CBB3-TYPE CYTOCHROME C OXIDASE SUBUNIT FIXP"/>
    <property type="match status" value="1"/>
</dbReference>
<dbReference type="InterPro" id="IPR036909">
    <property type="entry name" value="Cyt_c-like_dom_sf"/>
</dbReference>
<dbReference type="GO" id="GO:0020037">
    <property type="term" value="F:heme binding"/>
    <property type="evidence" value="ECO:0007669"/>
    <property type="project" value="InterPro"/>
</dbReference>
<protein>
    <submittedName>
        <fullName evidence="6">C-type cytochrome</fullName>
    </submittedName>
</protein>
<keyword evidence="7" id="KW-1185">Reference proteome</keyword>
<comment type="caution">
    <text evidence="6">The sequence shown here is derived from an EMBL/GenBank/DDBJ whole genome shotgun (WGS) entry which is preliminary data.</text>
</comment>
<dbReference type="EMBL" id="JACCKB010000001">
    <property type="protein sequence ID" value="NYZ64428.1"/>
    <property type="molecule type" value="Genomic_DNA"/>
</dbReference>
<evidence type="ECO:0000313" key="7">
    <source>
        <dbReference type="Proteomes" id="UP000569732"/>
    </source>
</evidence>
<name>A0A853I0Z9_9GAMM</name>
<evidence type="ECO:0000256" key="4">
    <source>
        <dbReference type="PROSITE-ProRule" id="PRU00433"/>
    </source>
</evidence>
<reference evidence="6 7" key="1">
    <citation type="submission" date="2020-07" db="EMBL/GenBank/DDBJ databases">
        <title>Endozoicomonas sp. nov., isolated from sediment.</title>
        <authorList>
            <person name="Gu T."/>
        </authorList>
    </citation>
    <scope>NUCLEOTIDE SEQUENCE [LARGE SCALE GENOMIC DNA]</scope>
    <source>
        <strain evidence="6 7">SM1973</strain>
    </source>
</reference>
<dbReference type="InterPro" id="IPR050597">
    <property type="entry name" value="Cytochrome_c_Oxidase_Subunit"/>
</dbReference>
<evidence type="ECO:0000256" key="2">
    <source>
        <dbReference type="ARBA" id="ARBA00022723"/>
    </source>
</evidence>
<dbReference type="SUPFAM" id="SSF46626">
    <property type="entry name" value="Cytochrome c"/>
    <property type="match status" value="1"/>
</dbReference>
<keyword evidence="3 4" id="KW-0408">Iron</keyword>
<sequence>MPPWKDELTWSELEAVTQFTQFLYFSPDKAYQYISSAPKTTPTGQKLFITRCSMCHGRYGEGNGRLAKVIRNPPPYNLTKSTANRDYLQQIITRGGAAMNRSKHMPPWGKELTETEINAIIQYLLILRTN</sequence>
<proteinExistence type="predicted"/>